<feature type="domain" description="C2H2-type" evidence="2">
    <location>
        <begin position="172"/>
        <end position="196"/>
    </location>
</feature>
<sequence length="1020" mass="116503">MSSSFPIREDVYGKNPKRIGKLLQAGRQGAGRGGDGADDKTCRSPRAAVAWRGRDIPFFKNMFSCKFCSAQNGTIKQHLDHRKYHRNVSEFIHCGFHGCTVSCSQEKAWRMHLIRNHGFKAKQNNFQLQETVANSDGSYQCTVDICLKVLHNYDIFMKHLKDHMKEGLNVICPFTKCDRKYSLVSSFTSHISRHKHDNIAGVSDILTTVDDNHSDFTLFDEDGMEDPVASCSSTEGDTAEFDVQELFMNNLAQFFLKLETQFMVPASTVQYISDELFNIDQLGTDILLKSIDGSLRKIGLDDQQTNKILKELEGSNPFPMAHVKLKSNYLRKKMYHNYLGYVEPKQYVCGIGANGKNKVFHYVPIDASLKAMLNDPAIESALLSETFNRDENLFEDFYDGSVFKNNDFFKENPDSIKIILYQDEFEVVCAIGPAKNKYKILAVYYSLGNLPPHLRSDPKNIQLVALCRKKFFMPEILFKKIVEDLKVLETVGVELKPNCFTKASIVTIAGDNLGSHALGGFVENFSRSNYFCRYCRIHRKDLNKFEFTASAGSEFESQSEEEVLSDSSSDTETLEQEVELEEDEQGESCDEDSDSGSDETESYISDEDEGNEIFVQTAQYTPKVFPKRTVDSYNYAVSKVKGSVKSYEGVKYNSVFNTLENYHVCLPGLSPCLAHDWTEGIITYDLALFIKYFVDKQWISYESLKSRIEAFKYSTIDVQDKPVPPCDGAKKLVGGAWQIWTLLRLLPLLIGDKIQTVNDPVWLAVLRLIEIMEIITAPVIHKSFLGQLQYLINDFLSLRVSTFPSVPIRPKHHYVTHYPKLIQEMGNLMKVWTLRFETKHSFFKQLTRVMRNFKNITYSLAEKHQLFQAYLRLGARGDYETFSASEKVLFHFNLYNEELQTAVYKAELVGDIFECSKLIYKGSAYQKGKVVVMAQEYYNSNVVMGRIALLLVDDIQSFLVLEVLQTEFAAPMRVFKLKERIRYECVTLDSLLSLEPLHVYTLDTSPCVKLKHGLVSQEMM</sequence>
<dbReference type="SMART" id="SM00355">
    <property type="entry name" value="ZnF_C2H2"/>
    <property type="match status" value="4"/>
</dbReference>
<dbReference type="AlphaFoldDB" id="A0AAE1HGM5"/>
<dbReference type="InterPro" id="IPR013087">
    <property type="entry name" value="Znf_C2H2_type"/>
</dbReference>
<dbReference type="PANTHER" id="PTHR31912">
    <property type="entry name" value="IP13529P"/>
    <property type="match status" value="1"/>
</dbReference>
<evidence type="ECO:0000313" key="4">
    <source>
        <dbReference type="Proteomes" id="UP001219518"/>
    </source>
</evidence>
<dbReference type="Proteomes" id="UP001219518">
    <property type="component" value="Unassembled WGS sequence"/>
</dbReference>
<dbReference type="EMBL" id="JAHWGI010001031">
    <property type="protein sequence ID" value="KAK3921010.1"/>
    <property type="molecule type" value="Genomic_DNA"/>
</dbReference>
<feature type="region of interest" description="Disordered" evidence="1">
    <location>
        <begin position="556"/>
        <end position="608"/>
    </location>
</feature>
<name>A0AAE1HGM5_9NEOP</name>
<evidence type="ECO:0000256" key="1">
    <source>
        <dbReference type="SAM" id="MobiDB-lite"/>
    </source>
</evidence>
<dbReference type="PROSITE" id="PS00028">
    <property type="entry name" value="ZINC_FINGER_C2H2_1"/>
    <property type="match status" value="2"/>
</dbReference>
<organism evidence="3 4">
    <name type="scientific">Frankliniella fusca</name>
    <dbReference type="NCBI Taxonomy" id="407009"/>
    <lineage>
        <taxon>Eukaryota</taxon>
        <taxon>Metazoa</taxon>
        <taxon>Ecdysozoa</taxon>
        <taxon>Arthropoda</taxon>
        <taxon>Hexapoda</taxon>
        <taxon>Insecta</taxon>
        <taxon>Pterygota</taxon>
        <taxon>Neoptera</taxon>
        <taxon>Paraneoptera</taxon>
        <taxon>Thysanoptera</taxon>
        <taxon>Terebrantia</taxon>
        <taxon>Thripoidea</taxon>
        <taxon>Thripidae</taxon>
        <taxon>Frankliniella</taxon>
    </lineage>
</organism>
<feature type="compositionally biased region" description="Acidic residues" evidence="1">
    <location>
        <begin position="572"/>
        <end position="608"/>
    </location>
</feature>
<proteinExistence type="predicted"/>
<protein>
    <submittedName>
        <fullName evidence="3">Transcriptional repressor protein YY1</fullName>
    </submittedName>
</protein>
<evidence type="ECO:0000259" key="2">
    <source>
        <dbReference type="PROSITE" id="PS00028"/>
    </source>
</evidence>
<dbReference type="PANTHER" id="PTHR31912:SF35">
    <property type="entry name" value="C2H2-TYPE DOMAIN-CONTAINING PROTEIN"/>
    <property type="match status" value="1"/>
</dbReference>
<feature type="domain" description="C2H2-type" evidence="2">
    <location>
        <begin position="141"/>
        <end position="163"/>
    </location>
</feature>
<reference evidence="3" key="1">
    <citation type="submission" date="2021-07" db="EMBL/GenBank/DDBJ databases">
        <authorList>
            <person name="Catto M.A."/>
            <person name="Jacobson A."/>
            <person name="Kennedy G."/>
            <person name="Labadie P."/>
            <person name="Hunt B.G."/>
            <person name="Srinivasan R."/>
        </authorList>
    </citation>
    <scope>NUCLEOTIDE SEQUENCE</scope>
    <source>
        <strain evidence="3">PL_HMW_Pooled</strain>
        <tissue evidence="3">Head</tissue>
    </source>
</reference>
<keyword evidence="4" id="KW-1185">Reference proteome</keyword>
<accession>A0AAE1HGM5</accession>
<reference evidence="3" key="2">
    <citation type="journal article" date="2023" name="BMC Genomics">
        <title>Pest status, molecular evolution, and epigenetic factors derived from the genome assembly of Frankliniella fusca, a thysanopteran phytovirus vector.</title>
        <authorList>
            <person name="Catto M.A."/>
            <person name="Labadie P.E."/>
            <person name="Jacobson A.L."/>
            <person name="Kennedy G.G."/>
            <person name="Srinivasan R."/>
            <person name="Hunt B.G."/>
        </authorList>
    </citation>
    <scope>NUCLEOTIDE SEQUENCE</scope>
    <source>
        <strain evidence="3">PL_HMW_Pooled</strain>
    </source>
</reference>
<gene>
    <name evidence="3" type="ORF">KUF71_010225</name>
</gene>
<evidence type="ECO:0000313" key="3">
    <source>
        <dbReference type="EMBL" id="KAK3921010.1"/>
    </source>
</evidence>
<comment type="caution">
    <text evidence="3">The sequence shown here is derived from an EMBL/GenBank/DDBJ whole genome shotgun (WGS) entry which is preliminary data.</text>
</comment>